<keyword evidence="4 8" id="KW-1133">Transmembrane helix</keyword>
<evidence type="ECO:0000313" key="10">
    <source>
        <dbReference type="EMBL" id="KGJ55003.1"/>
    </source>
</evidence>
<feature type="domain" description="ABC transmembrane type-1" evidence="9">
    <location>
        <begin position="19"/>
        <end position="198"/>
    </location>
</feature>
<comment type="similarity">
    <text evidence="7">In the N-terminal section; belongs to the binding-protein-dependent transport system permease family.</text>
</comment>
<dbReference type="PROSITE" id="PS50928">
    <property type="entry name" value="ABC_TM1"/>
    <property type="match status" value="1"/>
</dbReference>
<comment type="caution">
    <text evidence="10">The sequence shown here is derived from an EMBL/GenBank/DDBJ whole genome shotgun (WGS) entry which is preliminary data.</text>
</comment>
<evidence type="ECO:0000256" key="6">
    <source>
        <dbReference type="ARBA" id="ARBA00035642"/>
    </source>
</evidence>
<comment type="subcellular location">
    <subcellularLocation>
        <location evidence="8">Cell membrane</location>
        <topology evidence="8">Multi-pass membrane protein</topology>
    </subcellularLocation>
    <subcellularLocation>
        <location evidence="1">Membrane</location>
        <topology evidence="1">Multi-pass membrane protein</topology>
    </subcellularLocation>
</comment>
<gene>
    <name evidence="10" type="ORF">CIAN88_00025</name>
    <name evidence="12" type="ORF">GT664_07575</name>
    <name evidence="11" type="ORF">MKC95_10680</name>
</gene>
<feature type="transmembrane region" description="Helical" evidence="8">
    <location>
        <begin position="181"/>
        <end position="201"/>
    </location>
</feature>
<dbReference type="Gene3D" id="1.10.3720.10">
    <property type="entry name" value="MetI-like"/>
    <property type="match status" value="1"/>
</dbReference>
<dbReference type="InterPro" id="IPR007210">
    <property type="entry name" value="ABC_Gly_betaine_transp_sub-bd"/>
</dbReference>
<feature type="transmembrane region" description="Helical" evidence="8">
    <location>
        <begin position="150"/>
        <end position="169"/>
    </location>
</feature>
<dbReference type="PANTHER" id="PTHR30177">
    <property type="entry name" value="GLYCINE BETAINE/L-PROLINE TRANSPORT SYSTEM PERMEASE PROTEIN PROW"/>
    <property type="match status" value="1"/>
</dbReference>
<dbReference type="Proteomes" id="UP001203972">
    <property type="component" value="Unassembled WGS sequence"/>
</dbReference>
<reference evidence="12" key="2">
    <citation type="journal article" date="2019" name="Nat. Med.">
        <title>A library of human gut bacterial isolates paired with longitudinal multiomics data enables mechanistic microbiome research.</title>
        <authorList>
            <person name="Poyet M."/>
            <person name="Groussin M."/>
            <person name="Gibbons S.M."/>
            <person name="Avila-Pacheco J."/>
            <person name="Jiang X."/>
            <person name="Kearney S.M."/>
            <person name="Perrotta A.R."/>
            <person name="Berdy B."/>
            <person name="Zhao S."/>
            <person name="Lieberman T.D."/>
            <person name="Swanson P.K."/>
            <person name="Smith M."/>
            <person name="Roesemann S."/>
            <person name="Alexander J.E."/>
            <person name="Rich S.A."/>
            <person name="Livny J."/>
            <person name="Vlamakis H."/>
            <person name="Clish C."/>
            <person name="Bullock K."/>
            <person name="Deik A."/>
            <person name="Scott J."/>
            <person name="Pierce K.A."/>
            <person name="Xavier R.J."/>
            <person name="Alm E.J."/>
        </authorList>
    </citation>
    <scope>NUCLEOTIDE SEQUENCE</scope>
    <source>
        <strain evidence="12">BIOML-A12</strain>
    </source>
</reference>
<feature type="transmembrane region" description="Helical" evidence="8">
    <location>
        <begin position="54"/>
        <end position="78"/>
    </location>
</feature>
<evidence type="ECO:0000259" key="9">
    <source>
        <dbReference type="PROSITE" id="PS50928"/>
    </source>
</evidence>
<dbReference type="Gene3D" id="3.40.190.120">
    <property type="entry name" value="Osmoprotection protein (prox), domain 2"/>
    <property type="match status" value="1"/>
</dbReference>
<evidence type="ECO:0000256" key="4">
    <source>
        <dbReference type="ARBA" id="ARBA00022989"/>
    </source>
</evidence>
<dbReference type="Gene3D" id="3.40.190.10">
    <property type="entry name" value="Periplasmic binding protein-like II"/>
    <property type="match status" value="1"/>
</dbReference>
<dbReference type="Proteomes" id="UP000604383">
    <property type="component" value="Unassembled WGS sequence"/>
</dbReference>
<organism evidence="10 13">
    <name type="scientific">Clostridium innocuum</name>
    <dbReference type="NCBI Taxonomy" id="1522"/>
    <lineage>
        <taxon>Bacteria</taxon>
        <taxon>Bacillati</taxon>
        <taxon>Bacillota</taxon>
        <taxon>Clostridia</taxon>
        <taxon>Eubacteriales</taxon>
        <taxon>Clostridiaceae</taxon>
        <taxon>Clostridium</taxon>
    </lineage>
</organism>
<evidence type="ECO:0000313" key="11">
    <source>
        <dbReference type="EMBL" id="MCR0233230.1"/>
    </source>
</evidence>
<dbReference type="GO" id="GO:0031460">
    <property type="term" value="P:glycine betaine transport"/>
    <property type="evidence" value="ECO:0007669"/>
    <property type="project" value="TreeGrafter"/>
</dbReference>
<dbReference type="FunFam" id="1.10.3720.10:FF:000001">
    <property type="entry name" value="Glycine betaine ABC transporter, permease"/>
    <property type="match status" value="1"/>
</dbReference>
<dbReference type="EMBL" id="JQIF01000001">
    <property type="protein sequence ID" value="KGJ55003.1"/>
    <property type="molecule type" value="Genomic_DNA"/>
</dbReference>
<evidence type="ECO:0000256" key="1">
    <source>
        <dbReference type="ARBA" id="ARBA00004141"/>
    </source>
</evidence>
<dbReference type="GO" id="GO:0043190">
    <property type="term" value="C:ATP-binding cassette (ABC) transporter complex"/>
    <property type="evidence" value="ECO:0007669"/>
    <property type="project" value="InterPro"/>
</dbReference>
<dbReference type="CDD" id="cd06261">
    <property type="entry name" value="TM_PBP2"/>
    <property type="match status" value="1"/>
</dbReference>
<evidence type="ECO:0000256" key="2">
    <source>
        <dbReference type="ARBA" id="ARBA00022448"/>
    </source>
</evidence>
<evidence type="ECO:0000256" key="8">
    <source>
        <dbReference type="RuleBase" id="RU363032"/>
    </source>
</evidence>
<proteinExistence type="inferred from homology"/>
<dbReference type="SUPFAM" id="SSF53850">
    <property type="entry name" value="Periplasmic binding protein-like II"/>
    <property type="match status" value="1"/>
</dbReference>
<dbReference type="InterPro" id="IPR051204">
    <property type="entry name" value="ABC_transp_perm/SBD"/>
</dbReference>
<accession>A0A099IDG8</accession>
<dbReference type="Pfam" id="PF04069">
    <property type="entry name" value="OpuAC"/>
    <property type="match status" value="1"/>
</dbReference>
<dbReference type="SUPFAM" id="SSF161098">
    <property type="entry name" value="MetI-like"/>
    <property type="match status" value="1"/>
</dbReference>
<feature type="transmembrane region" description="Helical" evidence="8">
    <location>
        <begin position="227"/>
        <end position="246"/>
    </location>
</feature>
<name>A0A099IDG8_CLOIN</name>
<dbReference type="PANTHER" id="PTHR30177:SF4">
    <property type="entry name" value="OSMOPROTECTANT IMPORT PERMEASE PROTEIN OSMW"/>
    <property type="match status" value="1"/>
</dbReference>
<dbReference type="Proteomes" id="UP000030008">
    <property type="component" value="Unassembled WGS sequence"/>
</dbReference>
<evidence type="ECO:0000313" key="12">
    <source>
        <dbReference type="EMBL" id="MZH55620.1"/>
    </source>
</evidence>
<evidence type="ECO:0000256" key="5">
    <source>
        <dbReference type="ARBA" id="ARBA00023136"/>
    </source>
</evidence>
<dbReference type="GO" id="GO:0022857">
    <property type="term" value="F:transmembrane transporter activity"/>
    <property type="evidence" value="ECO:0007669"/>
    <property type="project" value="InterPro"/>
</dbReference>
<dbReference type="InterPro" id="IPR000515">
    <property type="entry name" value="MetI-like"/>
</dbReference>
<reference evidence="10 13" key="1">
    <citation type="submission" date="2014-08" db="EMBL/GenBank/DDBJ databases">
        <title>Clostridium innocuum, an unnegligible vancomycin-resistant pathogen causing extra-intestinal infections.</title>
        <authorList>
            <person name="Feng Y."/>
            <person name="Chiu C.-H."/>
        </authorList>
    </citation>
    <scope>NUCLEOTIDE SEQUENCE [LARGE SCALE GENOMIC DNA]</scope>
    <source>
        <strain evidence="10 13">AN88</strain>
    </source>
</reference>
<protein>
    <submittedName>
        <fullName evidence="10 11">ABC transporter permease</fullName>
    </submittedName>
</protein>
<evidence type="ECO:0000256" key="3">
    <source>
        <dbReference type="ARBA" id="ARBA00022692"/>
    </source>
</evidence>
<comment type="similarity">
    <text evidence="8">Belongs to the binding-protein-dependent transport system permease family.</text>
</comment>
<keyword evidence="3 8" id="KW-0812">Transmembrane</keyword>
<reference evidence="11" key="3">
    <citation type="journal article" date="2022" name="Clin. Infect. Dis.">
        <title>Association between Clostridium innocuum and antibiotic-associated diarrhea in adults and children: A cross-sectional study and comparative genomics analysis.</title>
        <authorList>
            <person name="Cherny K.E."/>
            <person name="Muscat E.B."/>
            <person name="Balaji A."/>
            <person name="Mukherjee J."/>
            <person name="Ozer E.A."/>
            <person name="Angarone M.P."/>
            <person name="Hauser A.R."/>
            <person name="Sichel J.S."/>
            <person name="Amponsah E."/>
            <person name="Kociolek L.K."/>
        </authorList>
    </citation>
    <scope>NUCLEOTIDE SEQUENCE</scope>
    <source>
        <strain evidence="11">NU1-AC-029v</strain>
    </source>
</reference>
<evidence type="ECO:0000256" key="7">
    <source>
        <dbReference type="ARBA" id="ARBA00035652"/>
    </source>
</evidence>
<dbReference type="CDD" id="cd13609">
    <property type="entry name" value="PBP2_Opu_like_1"/>
    <property type="match status" value="1"/>
</dbReference>
<dbReference type="RefSeq" id="WP_008817100.1">
    <property type="nucleotide sequence ID" value="NZ_AP025565.1"/>
</dbReference>
<dbReference type="InterPro" id="IPR035906">
    <property type="entry name" value="MetI-like_sf"/>
</dbReference>
<dbReference type="AlphaFoldDB" id="A0A099IDG8"/>
<dbReference type="Pfam" id="PF00528">
    <property type="entry name" value="BPD_transp_1"/>
    <property type="match status" value="1"/>
</dbReference>
<sequence>MSEFLEYVQSIQGQILSLSWEHVELTLFSVILAIAIGVPLGILISYLKKLTKPVLGIANIVQAIPSLALLGFAIPFLGIGSKPAIFMVILYSLLPIIKNTYTGIQSIPDQTLEAAKGIGMTRAQILIKVQIPMALPIIMAGVRISAVTAVGLMTIAAFIGAGGLGYLVYSGIRTSNNMQILAGAVPACILALVIDSFMGILERVVVPEGLTIGNSQTNRPVRKSTKLIVSLLCLCLLMASVGGRLMKGVSKDALHIGSSDMSEQLILGNMYADMIEAKTDYKVQRDLSLGGVQICFSALQNGQIDMYVDYTGTLYGDILKMKSNSNADEVYRIAKDKIKEQYNLTLLDQTPFNDTYTFTVRKDTAEKYNLKTVSDLEKVSDRLTITPTLAFNNRKEALPGIKSKYPNMNFQDNIAMDGATRYVALANKESDVIDAYSTDGLIDYYDLVVLEDDKQYFLPYYGVPMVSEHLLTEYPDAVGVINELSKHLSSEGMRKLNYEVDVKKREPAEVAHEFLVQEGLLEK</sequence>
<keyword evidence="5 8" id="KW-0472">Membrane</keyword>
<dbReference type="EMBL" id="WWTN01000010">
    <property type="protein sequence ID" value="MZH55620.1"/>
    <property type="molecule type" value="Genomic_DNA"/>
</dbReference>
<feature type="transmembrane region" description="Helical" evidence="8">
    <location>
        <begin position="84"/>
        <end position="104"/>
    </location>
</feature>
<dbReference type="EMBL" id="JAKTMA010000017">
    <property type="protein sequence ID" value="MCR0233230.1"/>
    <property type="molecule type" value="Genomic_DNA"/>
</dbReference>
<comment type="similarity">
    <text evidence="6">In the C-terminal section; belongs to the OsmX family.</text>
</comment>
<keyword evidence="2 8" id="KW-0813">Transport</keyword>
<feature type="transmembrane region" description="Helical" evidence="8">
    <location>
        <begin position="25"/>
        <end position="47"/>
    </location>
</feature>
<evidence type="ECO:0000313" key="13">
    <source>
        <dbReference type="Proteomes" id="UP000030008"/>
    </source>
</evidence>